<dbReference type="Gene3D" id="3.30.240.20">
    <property type="entry name" value="bsu07140 like domains"/>
    <property type="match status" value="1"/>
</dbReference>
<evidence type="ECO:0000259" key="8">
    <source>
        <dbReference type="Pfam" id="PF04239"/>
    </source>
</evidence>
<accession>A0A5C4MDJ9</accession>
<keyword evidence="6 7" id="KW-0472">Membrane</keyword>
<evidence type="ECO:0000313" key="10">
    <source>
        <dbReference type="EMBL" id="TNC47098.1"/>
    </source>
</evidence>
<evidence type="ECO:0000256" key="2">
    <source>
        <dbReference type="ARBA" id="ARBA00006448"/>
    </source>
</evidence>
<evidence type="ECO:0000256" key="6">
    <source>
        <dbReference type="ARBA" id="ARBA00023136"/>
    </source>
</evidence>
<sequence length="161" mass="17658">MEIVIRAIVVFAFLWLLTRAVGRSTLGELSTFELVLFIVMGDLVQGAVTQQDTSVTGAVLAVGTFTLLTVGLSWLAWRWPERLRFIRGEAVVVLRDGEPRMKVLADQRLSMADLVTSAREQGVRRLSDVEIAVLETDGRISFFSYESEDADGAPDSGPQAA</sequence>
<keyword evidence="5 7" id="KW-1133">Transmembrane helix</keyword>
<evidence type="ECO:0000256" key="3">
    <source>
        <dbReference type="ARBA" id="ARBA00022475"/>
    </source>
</evidence>
<evidence type="ECO:0000256" key="7">
    <source>
        <dbReference type="SAM" id="Phobius"/>
    </source>
</evidence>
<comment type="similarity">
    <text evidence="2">Belongs to the UPF0702 family.</text>
</comment>
<dbReference type="AlphaFoldDB" id="A0A5C4MDJ9"/>
<dbReference type="Proteomes" id="UP000306740">
    <property type="component" value="Unassembled WGS sequence"/>
</dbReference>
<comment type="subcellular location">
    <subcellularLocation>
        <location evidence="1">Cell membrane</location>
        <topology evidence="1">Multi-pass membrane protein</topology>
    </subcellularLocation>
</comment>
<name>A0A5C4MDJ9_9ACTN</name>
<dbReference type="InterPro" id="IPR023090">
    <property type="entry name" value="UPF0702_alpha/beta_dom_sf"/>
</dbReference>
<organism evidence="9 11">
    <name type="scientific">Mumia zhuanghuii</name>
    <dbReference type="NCBI Taxonomy" id="2585211"/>
    <lineage>
        <taxon>Bacteria</taxon>
        <taxon>Bacillati</taxon>
        <taxon>Actinomycetota</taxon>
        <taxon>Actinomycetes</taxon>
        <taxon>Propionibacteriales</taxon>
        <taxon>Nocardioidaceae</taxon>
        <taxon>Mumia</taxon>
    </lineage>
</organism>
<keyword evidence="3" id="KW-1003">Cell membrane</keyword>
<proteinExistence type="inferred from homology"/>
<feature type="domain" description="YetF C-terminal" evidence="8">
    <location>
        <begin position="84"/>
        <end position="147"/>
    </location>
</feature>
<dbReference type="OrthoDB" id="9793799at2"/>
<evidence type="ECO:0000256" key="5">
    <source>
        <dbReference type="ARBA" id="ARBA00022989"/>
    </source>
</evidence>
<dbReference type="GO" id="GO:0005886">
    <property type="term" value="C:plasma membrane"/>
    <property type="evidence" value="ECO:0007669"/>
    <property type="project" value="UniProtKB-SubCell"/>
</dbReference>
<dbReference type="EMBL" id="VDFR01000048">
    <property type="protein sequence ID" value="TNC47098.1"/>
    <property type="molecule type" value="Genomic_DNA"/>
</dbReference>
<evidence type="ECO:0000256" key="1">
    <source>
        <dbReference type="ARBA" id="ARBA00004651"/>
    </source>
</evidence>
<protein>
    <submittedName>
        <fullName evidence="9">DUF421 domain-containing protein</fullName>
    </submittedName>
</protein>
<reference evidence="9 11" key="1">
    <citation type="submission" date="2019-05" db="EMBL/GenBank/DDBJ databases">
        <title>Mumia sp. nov., isolated from the intestinal contents of plateau pika (Ochotona curzoniae) in the Qinghai-Tibet plateau of China.</title>
        <authorList>
            <person name="Tian Z."/>
        </authorList>
    </citation>
    <scope>NUCLEOTIDE SEQUENCE [LARGE SCALE GENOMIC DNA]</scope>
    <source>
        <strain evidence="11">527</strain>
        <strain evidence="9">Z527</strain>
    </source>
</reference>
<dbReference type="InterPro" id="IPR007353">
    <property type="entry name" value="DUF421"/>
</dbReference>
<dbReference type="RefSeq" id="WP_139087048.1">
    <property type="nucleotide sequence ID" value="NZ_VDFR01000048.1"/>
</dbReference>
<evidence type="ECO:0000256" key="4">
    <source>
        <dbReference type="ARBA" id="ARBA00022692"/>
    </source>
</evidence>
<gene>
    <name evidence="10" type="ORF">FHE65_10790</name>
    <name evidence="9" type="ORF">FHE65_24015</name>
</gene>
<feature type="transmembrane region" description="Helical" evidence="7">
    <location>
        <begin position="58"/>
        <end position="77"/>
    </location>
</feature>
<evidence type="ECO:0000313" key="11">
    <source>
        <dbReference type="Proteomes" id="UP000306740"/>
    </source>
</evidence>
<dbReference type="PANTHER" id="PTHR34582:SF6">
    <property type="entry name" value="UPF0702 TRANSMEMBRANE PROTEIN YCAP"/>
    <property type="match status" value="1"/>
</dbReference>
<dbReference type="EMBL" id="VDFR01000116">
    <property type="protein sequence ID" value="TNC39068.1"/>
    <property type="molecule type" value="Genomic_DNA"/>
</dbReference>
<dbReference type="Pfam" id="PF04239">
    <property type="entry name" value="DUF421"/>
    <property type="match status" value="1"/>
</dbReference>
<comment type="caution">
    <text evidence="9">The sequence shown here is derived from an EMBL/GenBank/DDBJ whole genome shotgun (WGS) entry which is preliminary data.</text>
</comment>
<evidence type="ECO:0000313" key="9">
    <source>
        <dbReference type="EMBL" id="TNC39068.1"/>
    </source>
</evidence>
<dbReference type="PANTHER" id="PTHR34582">
    <property type="entry name" value="UPF0702 TRANSMEMBRANE PROTEIN YCAP"/>
    <property type="match status" value="1"/>
</dbReference>
<keyword evidence="4 7" id="KW-0812">Transmembrane</keyword>